<comment type="subcellular location">
    <subcellularLocation>
        <location evidence="1">Membrane</location>
        <topology evidence="1">Multi-pass membrane protein</topology>
    </subcellularLocation>
</comment>
<dbReference type="GO" id="GO:0016020">
    <property type="term" value="C:membrane"/>
    <property type="evidence" value="ECO:0007669"/>
    <property type="project" value="UniProtKB-SubCell"/>
</dbReference>
<evidence type="ECO:0000256" key="6">
    <source>
        <dbReference type="ARBA" id="ARBA00023136"/>
    </source>
</evidence>
<dbReference type="Gene3D" id="1.20.1530.20">
    <property type="match status" value="1"/>
</dbReference>
<comment type="caution">
    <text evidence="9">The sequence shown here is derived from an EMBL/GenBank/DDBJ whole genome shotgun (WGS) entry which is preliminary data.</text>
</comment>
<feature type="transmembrane region" description="Helical" evidence="7">
    <location>
        <begin position="12"/>
        <end position="40"/>
    </location>
</feature>
<keyword evidence="6 7" id="KW-0472">Membrane</keyword>
<dbReference type="PANTHER" id="PTHR42751">
    <property type="entry name" value="SODIUM/HYDROGEN EXCHANGER FAMILY/TRKA DOMAIN PROTEIN"/>
    <property type="match status" value="1"/>
</dbReference>
<protein>
    <submittedName>
        <fullName evidence="9">Potassium/proton antiporter membrane subunit (CPA2 family)</fullName>
    </submittedName>
</protein>
<sequence>MDHLIFEVGTALVIVAFAAWVANKLNFTIIPFLIIFGMAVGPHMPQLGIFDLTFGHSADFITSLGRIGVLFLLFYLGLEFSIGKLIKSGKAIAIGGSIYILINFGLGLLYGYLAGFSFLEILIVAGIITISSSAIVAKVLVDLKRTANPETELILGIIMFEDIFLAVYLSVISGMILGEAASLTSMLLSTGKALGYMLLFFIIARKATPFLNRVFDIKSNEIFIIVIFATLFFVAGFSETIHVAEAIGALLLGLVFSETKHRDRIEHLVVPFRDFFGAIFFFSFGLSIDPLTLGDAAWLAIGAVIVTIIGNFTAGMIAGRRGGLSHKGSTRIGLTIVSRGEFSIILANLAIAGGLSAMIQPFAALYVLILAILGPLLTKNSGAVFNVLNKVFRWQERAAKKESSQSN</sequence>
<dbReference type="PANTHER" id="PTHR42751:SF4">
    <property type="entry name" value="K(+)_H(+) ANTIPORTER SUBUNIT KHTU"/>
    <property type="match status" value="1"/>
</dbReference>
<evidence type="ECO:0000256" key="4">
    <source>
        <dbReference type="ARBA" id="ARBA00022692"/>
    </source>
</evidence>
<feature type="transmembrane region" description="Helical" evidence="7">
    <location>
        <begin position="90"/>
        <end position="112"/>
    </location>
</feature>
<keyword evidence="10" id="KW-1185">Reference proteome</keyword>
<dbReference type="OrthoDB" id="9781411at2"/>
<dbReference type="EMBL" id="SNYJ01000001">
    <property type="protein sequence ID" value="TDQ42576.1"/>
    <property type="molecule type" value="Genomic_DNA"/>
</dbReference>
<feature type="transmembrane region" description="Helical" evidence="7">
    <location>
        <begin position="215"/>
        <end position="234"/>
    </location>
</feature>
<feature type="transmembrane region" description="Helical" evidence="7">
    <location>
        <begin position="183"/>
        <end position="203"/>
    </location>
</feature>
<feature type="transmembrane region" description="Helical" evidence="7">
    <location>
        <begin position="60"/>
        <end position="78"/>
    </location>
</feature>
<dbReference type="Proteomes" id="UP000295632">
    <property type="component" value="Unassembled WGS sequence"/>
</dbReference>
<feature type="transmembrane region" description="Helical" evidence="7">
    <location>
        <begin position="118"/>
        <end position="141"/>
    </location>
</feature>
<feature type="domain" description="Cation/H+ exchanger transmembrane" evidence="8">
    <location>
        <begin position="13"/>
        <end position="378"/>
    </location>
</feature>
<evidence type="ECO:0000313" key="9">
    <source>
        <dbReference type="EMBL" id="TDQ42576.1"/>
    </source>
</evidence>
<evidence type="ECO:0000256" key="2">
    <source>
        <dbReference type="ARBA" id="ARBA00005551"/>
    </source>
</evidence>
<evidence type="ECO:0000256" key="5">
    <source>
        <dbReference type="ARBA" id="ARBA00022989"/>
    </source>
</evidence>
<dbReference type="AlphaFoldDB" id="A0A4R6U9S1"/>
<comment type="similarity">
    <text evidence="2">Belongs to the monovalent cation:proton antiporter 2 (CPA2) transporter (TC 2.A.37) family.</text>
</comment>
<dbReference type="GO" id="GO:1902600">
    <property type="term" value="P:proton transmembrane transport"/>
    <property type="evidence" value="ECO:0007669"/>
    <property type="project" value="InterPro"/>
</dbReference>
<evidence type="ECO:0000256" key="7">
    <source>
        <dbReference type="SAM" id="Phobius"/>
    </source>
</evidence>
<reference evidence="9 10" key="1">
    <citation type="submission" date="2019-03" db="EMBL/GenBank/DDBJ databases">
        <title>Genomic Encyclopedia of Type Strains, Phase IV (KMG-IV): sequencing the most valuable type-strain genomes for metagenomic binning, comparative biology and taxonomic classification.</title>
        <authorList>
            <person name="Goeker M."/>
        </authorList>
    </citation>
    <scope>NUCLEOTIDE SEQUENCE [LARGE SCALE GENOMIC DNA]</scope>
    <source>
        <strain evidence="9 10">DSM 28697</strain>
    </source>
</reference>
<keyword evidence="5 7" id="KW-1133">Transmembrane helix</keyword>
<keyword evidence="3" id="KW-0813">Transport</keyword>
<evidence type="ECO:0000259" key="8">
    <source>
        <dbReference type="Pfam" id="PF00999"/>
    </source>
</evidence>
<gene>
    <name evidence="9" type="ORF">EV213_1014</name>
</gene>
<evidence type="ECO:0000313" key="10">
    <source>
        <dbReference type="Proteomes" id="UP000295632"/>
    </source>
</evidence>
<feature type="transmembrane region" description="Helical" evidence="7">
    <location>
        <begin position="298"/>
        <end position="319"/>
    </location>
</feature>
<dbReference type="GO" id="GO:0015297">
    <property type="term" value="F:antiporter activity"/>
    <property type="evidence" value="ECO:0007669"/>
    <property type="project" value="InterPro"/>
</dbReference>
<name>A0A4R6U9S1_9BACI</name>
<proteinExistence type="inferred from homology"/>
<evidence type="ECO:0000256" key="3">
    <source>
        <dbReference type="ARBA" id="ARBA00022448"/>
    </source>
</evidence>
<organism evidence="9 10">
    <name type="scientific">Aureibacillus halotolerans</name>
    <dbReference type="NCBI Taxonomy" id="1508390"/>
    <lineage>
        <taxon>Bacteria</taxon>
        <taxon>Bacillati</taxon>
        <taxon>Bacillota</taxon>
        <taxon>Bacilli</taxon>
        <taxon>Bacillales</taxon>
        <taxon>Bacillaceae</taxon>
        <taxon>Aureibacillus</taxon>
    </lineage>
</organism>
<feature type="transmembrane region" description="Helical" evidence="7">
    <location>
        <begin position="365"/>
        <end position="388"/>
    </location>
</feature>
<dbReference type="InterPro" id="IPR006153">
    <property type="entry name" value="Cation/H_exchanger_TM"/>
</dbReference>
<dbReference type="Pfam" id="PF00999">
    <property type="entry name" value="Na_H_Exchanger"/>
    <property type="match status" value="1"/>
</dbReference>
<dbReference type="InterPro" id="IPR038770">
    <property type="entry name" value="Na+/solute_symporter_sf"/>
</dbReference>
<keyword evidence="4 7" id="KW-0812">Transmembrane</keyword>
<dbReference type="RefSeq" id="WP_133578425.1">
    <property type="nucleotide sequence ID" value="NZ_SNYJ01000001.1"/>
</dbReference>
<evidence type="ECO:0000256" key="1">
    <source>
        <dbReference type="ARBA" id="ARBA00004141"/>
    </source>
</evidence>
<feature type="transmembrane region" description="Helical" evidence="7">
    <location>
        <begin position="153"/>
        <end position="177"/>
    </location>
</feature>
<feature type="transmembrane region" description="Helical" evidence="7">
    <location>
        <begin position="340"/>
        <end position="359"/>
    </location>
</feature>
<accession>A0A4R6U9S1</accession>